<dbReference type="Pfam" id="PF03747">
    <property type="entry name" value="ADP_ribosyl_GH"/>
    <property type="match status" value="1"/>
</dbReference>
<dbReference type="EMBL" id="KK114829">
    <property type="protein sequence ID" value="KFM63435.1"/>
    <property type="molecule type" value="Genomic_DNA"/>
</dbReference>
<dbReference type="GO" id="GO:0005634">
    <property type="term" value="C:nucleus"/>
    <property type="evidence" value="ECO:0007669"/>
    <property type="project" value="UniProtKB-SubCell"/>
</dbReference>
<dbReference type="InterPro" id="IPR036705">
    <property type="entry name" value="Ribosyl_crysJ1_sf"/>
</dbReference>
<reference evidence="26 27" key="1">
    <citation type="submission" date="2013-11" db="EMBL/GenBank/DDBJ databases">
        <title>Genome sequencing of Stegodyphus mimosarum.</title>
        <authorList>
            <person name="Bechsgaard J."/>
        </authorList>
    </citation>
    <scope>NUCLEOTIDE SEQUENCE [LARGE SCALE GENOMIC DNA]</scope>
</reference>
<dbReference type="OMA" id="HMEHVEA"/>
<evidence type="ECO:0000256" key="4">
    <source>
        <dbReference type="ARBA" id="ARBA00004496"/>
    </source>
</evidence>
<evidence type="ECO:0000256" key="2">
    <source>
        <dbReference type="ARBA" id="ARBA00004286"/>
    </source>
</evidence>
<feature type="binding site" evidence="25">
    <location>
        <position position="302"/>
    </location>
    <ligand>
        <name>Mg(2+)</name>
        <dbReference type="ChEBI" id="CHEBI:18420"/>
        <label>2</label>
    </ligand>
</feature>
<evidence type="ECO:0000256" key="17">
    <source>
        <dbReference type="ARBA" id="ARBA00041057"/>
    </source>
</evidence>
<keyword evidence="13 25" id="KW-0460">Magnesium</keyword>
<evidence type="ECO:0000256" key="13">
    <source>
        <dbReference type="ARBA" id="ARBA00022842"/>
    </source>
</evidence>
<evidence type="ECO:0000256" key="22">
    <source>
        <dbReference type="ARBA" id="ARBA00043187"/>
    </source>
</evidence>
<evidence type="ECO:0000256" key="7">
    <source>
        <dbReference type="ARBA" id="ARBA00012255"/>
    </source>
</evidence>
<organism evidence="26 27">
    <name type="scientific">Stegodyphus mimosarum</name>
    <name type="common">African social velvet spider</name>
    <dbReference type="NCBI Taxonomy" id="407821"/>
    <lineage>
        <taxon>Eukaryota</taxon>
        <taxon>Metazoa</taxon>
        <taxon>Ecdysozoa</taxon>
        <taxon>Arthropoda</taxon>
        <taxon>Chelicerata</taxon>
        <taxon>Arachnida</taxon>
        <taxon>Araneae</taxon>
        <taxon>Araneomorphae</taxon>
        <taxon>Entelegynae</taxon>
        <taxon>Eresoidea</taxon>
        <taxon>Eresidae</taxon>
        <taxon>Stegodyphus</taxon>
    </lineage>
</organism>
<evidence type="ECO:0000256" key="3">
    <source>
        <dbReference type="ARBA" id="ARBA00004305"/>
    </source>
</evidence>
<dbReference type="AlphaFoldDB" id="A0A087TE96"/>
<dbReference type="GO" id="GO:0004649">
    <property type="term" value="F:poly(ADP-ribose) glycohydrolase activity"/>
    <property type="evidence" value="ECO:0007669"/>
    <property type="project" value="UniProtKB-EC"/>
</dbReference>
<evidence type="ECO:0000256" key="24">
    <source>
        <dbReference type="ARBA" id="ARBA00049015"/>
    </source>
</evidence>
<evidence type="ECO:0000256" key="12">
    <source>
        <dbReference type="ARBA" id="ARBA00022801"/>
    </source>
</evidence>
<keyword evidence="8" id="KW-0158">Chromosome</keyword>
<feature type="binding site" evidence="25">
    <location>
        <position position="66"/>
    </location>
    <ligand>
        <name>Mg(2+)</name>
        <dbReference type="ChEBI" id="CHEBI:18420"/>
        <label>1</label>
    </ligand>
</feature>
<evidence type="ECO:0000256" key="25">
    <source>
        <dbReference type="PIRSR" id="PIRSR605502-1"/>
    </source>
</evidence>
<dbReference type="GO" id="GO:0046872">
    <property type="term" value="F:metal ion binding"/>
    <property type="evidence" value="ECO:0007669"/>
    <property type="project" value="UniProtKB-KW"/>
</dbReference>
<dbReference type="InterPro" id="IPR005502">
    <property type="entry name" value="Ribosyl_crysJ1"/>
</dbReference>
<dbReference type="FunFam" id="1.10.4080.10:FF:000001">
    <property type="entry name" value="ADP-ribose glycohydrolase ARH3"/>
    <property type="match status" value="1"/>
</dbReference>
<keyword evidence="16" id="KW-0539">Nucleus</keyword>
<comment type="cofactor">
    <cofactor evidence="25">
        <name>Mg(2+)</name>
        <dbReference type="ChEBI" id="CHEBI:18420"/>
    </cofactor>
    <text evidence="25">Binds 2 magnesium ions per subunit.</text>
</comment>
<evidence type="ECO:0000256" key="20">
    <source>
        <dbReference type="ARBA" id="ARBA00042722"/>
    </source>
</evidence>
<dbReference type="GO" id="GO:0006281">
    <property type="term" value="P:DNA repair"/>
    <property type="evidence" value="ECO:0007669"/>
    <property type="project" value="UniProtKB-KW"/>
</dbReference>
<evidence type="ECO:0000256" key="1">
    <source>
        <dbReference type="ARBA" id="ARBA00004123"/>
    </source>
</evidence>
<dbReference type="GO" id="GO:0140290">
    <property type="term" value="P:peptidyl-serine ADP-deribosylation"/>
    <property type="evidence" value="ECO:0007669"/>
    <property type="project" value="UniProtKB-ARBA"/>
</dbReference>
<proteinExistence type="inferred from homology"/>
<evidence type="ECO:0000256" key="15">
    <source>
        <dbReference type="ARBA" id="ARBA00023204"/>
    </source>
</evidence>
<comment type="catalytic activity">
    <reaction evidence="24">
        <text>alpha-NAD(+) + H2O = ADP-D-ribose + nicotinamide + H(+)</text>
        <dbReference type="Rhea" id="RHEA:68792"/>
        <dbReference type="ChEBI" id="CHEBI:15377"/>
        <dbReference type="ChEBI" id="CHEBI:15378"/>
        <dbReference type="ChEBI" id="CHEBI:17154"/>
        <dbReference type="ChEBI" id="CHEBI:57967"/>
        <dbReference type="ChEBI" id="CHEBI:77017"/>
    </reaction>
</comment>
<keyword evidence="11" id="KW-0227">DNA damage</keyword>
<evidence type="ECO:0000256" key="23">
    <source>
        <dbReference type="ARBA" id="ARBA00043193"/>
    </source>
</evidence>
<evidence type="ECO:0000313" key="26">
    <source>
        <dbReference type="EMBL" id="KFM63435.1"/>
    </source>
</evidence>
<sequence length="350" mass="38429">MCSMTSVILSNTMLASKFRGCMIGALMGDCLGAPFEGDRSVSNRVLTNYFNNLTSGGSIQIFPYTDDTAMTLSVAKSLVENGTLDPRDMAKRFVTEFYSQPKRGYGMNVVNVFRALKETHFEDVFLPAKSQFDGSGSYGNGAAMRIAPIALFGTKKGEDFIRKAAEECSRLTHTHPDGYNGAILQCLAVNTALGLDPTKNLDPVHFICSLENKMENIEMKGDKKTYSESLKKIKDIYLKKQEDISAEEIAEYLGNAVSAQRSVPTAIYSFLRGLSPFPEYESSNPFVRTLFFAISIGGDTDTIASMAGSIAGAYHGADSIPEKMQKRCELIDEVIELADKLFDKTEKDDS</sequence>
<evidence type="ECO:0000256" key="18">
    <source>
        <dbReference type="ARBA" id="ARBA00042398"/>
    </source>
</evidence>
<evidence type="ECO:0000256" key="21">
    <source>
        <dbReference type="ARBA" id="ARBA00042850"/>
    </source>
</evidence>
<keyword evidence="12 26" id="KW-0378">Hydrolase</keyword>
<feature type="binding site" evidence="25">
    <location>
        <position position="299"/>
    </location>
    <ligand>
        <name>Mg(2+)</name>
        <dbReference type="ChEBI" id="CHEBI:18420"/>
        <label>1</label>
    </ligand>
</feature>
<dbReference type="EC" id="3.2.1.143" evidence="7"/>
<evidence type="ECO:0000256" key="10">
    <source>
        <dbReference type="ARBA" id="ARBA00022723"/>
    </source>
</evidence>
<keyword evidence="27" id="KW-1185">Reference proteome</keyword>
<comment type="subunit">
    <text evidence="6">Monomer.</text>
</comment>
<dbReference type="OrthoDB" id="410104at2759"/>
<dbReference type="PANTHER" id="PTHR16222">
    <property type="entry name" value="ADP-RIBOSYLGLYCOHYDROLASE"/>
    <property type="match status" value="1"/>
</dbReference>
<evidence type="ECO:0000256" key="19">
    <source>
        <dbReference type="ARBA" id="ARBA00042471"/>
    </source>
</evidence>
<keyword evidence="10 25" id="KW-0479">Metal-binding</keyword>
<keyword evidence="9" id="KW-0963">Cytoplasm</keyword>
<dbReference type="GO" id="GO:0005694">
    <property type="term" value="C:chromosome"/>
    <property type="evidence" value="ECO:0007669"/>
    <property type="project" value="UniProtKB-SubCell"/>
</dbReference>
<evidence type="ECO:0000256" key="9">
    <source>
        <dbReference type="ARBA" id="ARBA00022490"/>
    </source>
</evidence>
<keyword evidence="14" id="KW-0496">Mitochondrion</keyword>
<name>A0A087TE96_STEMI</name>
<dbReference type="STRING" id="407821.A0A087TE96"/>
<comment type="similarity">
    <text evidence="5">Belongs to the ADP-ribosylglycohydrolase family.</text>
</comment>
<evidence type="ECO:0000256" key="14">
    <source>
        <dbReference type="ARBA" id="ARBA00023128"/>
    </source>
</evidence>
<feature type="binding site" evidence="25">
    <location>
        <position position="67"/>
    </location>
    <ligand>
        <name>Mg(2+)</name>
        <dbReference type="ChEBI" id="CHEBI:18420"/>
        <label>1</label>
    </ligand>
</feature>
<evidence type="ECO:0000256" key="5">
    <source>
        <dbReference type="ARBA" id="ARBA00010702"/>
    </source>
</evidence>
<dbReference type="InterPro" id="IPR050792">
    <property type="entry name" value="ADP-ribosylglycohydrolase"/>
</dbReference>
<evidence type="ECO:0000256" key="11">
    <source>
        <dbReference type="ARBA" id="ARBA00022763"/>
    </source>
</evidence>
<protein>
    <recommendedName>
        <fullName evidence="17">ADP-ribosylhydrolase ARH3</fullName>
        <ecNumber evidence="7">3.2.1.143</ecNumber>
    </recommendedName>
    <alternativeName>
        <fullName evidence="18">ADP-ribose glycohydrolase ARH3</fullName>
    </alternativeName>
    <alternativeName>
        <fullName evidence="19">ADP-ribosylhydrolase 3</fullName>
    </alternativeName>
    <alternativeName>
        <fullName evidence="22">O-acetyl-ADP-ribose deacetylase ARH3</fullName>
    </alternativeName>
    <alternativeName>
        <fullName evidence="23">Poly(ADP-ribose) glycohydrolase ARH3</fullName>
    </alternativeName>
    <alternativeName>
        <fullName evidence="21">[Protein ADP-ribosylarginine] hydrolase-like protein 2</fullName>
    </alternativeName>
    <alternativeName>
        <fullName evidence="20">[Protein ADP-ribosylserine] hydrolase</fullName>
    </alternativeName>
</protein>
<dbReference type="PANTHER" id="PTHR16222:SF24">
    <property type="entry name" value="ADP-RIBOSYLHYDROLASE ARH3"/>
    <property type="match status" value="1"/>
</dbReference>
<dbReference type="Proteomes" id="UP000054359">
    <property type="component" value="Unassembled WGS sequence"/>
</dbReference>
<evidence type="ECO:0000256" key="8">
    <source>
        <dbReference type="ARBA" id="ARBA00022454"/>
    </source>
</evidence>
<evidence type="ECO:0000313" key="27">
    <source>
        <dbReference type="Proteomes" id="UP000054359"/>
    </source>
</evidence>
<evidence type="ECO:0000256" key="6">
    <source>
        <dbReference type="ARBA" id="ARBA00011245"/>
    </source>
</evidence>
<gene>
    <name evidence="26" type="ORF">X975_21925</name>
</gene>
<comment type="subcellular location">
    <subcellularLocation>
        <location evidence="2">Chromosome</location>
    </subcellularLocation>
    <subcellularLocation>
        <location evidence="4">Cytoplasm</location>
    </subcellularLocation>
    <subcellularLocation>
        <location evidence="3">Mitochondrion matrix</location>
    </subcellularLocation>
    <subcellularLocation>
        <location evidence="1">Nucleus</location>
    </subcellularLocation>
</comment>
<dbReference type="GO" id="GO:0005759">
    <property type="term" value="C:mitochondrial matrix"/>
    <property type="evidence" value="ECO:0007669"/>
    <property type="project" value="UniProtKB-SubCell"/>
</dbReference>
<accession>A0A087TE96</accession>
<dbReference type="SUPFAM" id="SSF101478">
    <property type="entry name" value="ADP-ribosylglycohydrolase"/>
    <property type="match status" value="1"/>
</dbReference>
<keyword evidence="15" id="KW-0234">DNA repair</keyword>
<evidence type="ECO:0000256" key="16">
    <source>
        <dbReference type="ARBA" id="ARBA00023242"/>
    </source>
</evidence>
<feature type="binding site" evidence="25">
    <location>
        <position position="301"/>
    </location>
    <ligand>
        <name>Mg(2+)</name>
        <dbReference type="ChEBI" id="CHEBI:18420"/>
        <label>1</label>
    </ligand>
</feature>
<feature type="binding site" evidence="25">
    <location>
        <position position="65"/>
    </location>
    <ligand>
        <name>Mg(2+)</name>
        <dbReference type="ChEBI" id="CHEBI:18420"/>
        <label>1</label>
    </ligand>
</feature>
<dbReference type="Gene3D" id="1.10.4080.10">
    <property type="entry name" value="ADP-ribosylation/Crystallin J1"/>
    <property type="match status" value="1"/>
</dbReference>
<feature type="non-terminal residue" evidence="26">
    <location>
        <position position="350"/>
    </location>
</feature>